<reference evidence="6 7" key="1">
    <citation type="submission" date="2019-08" db="EMBL/GenBank/DDBJ databases">
        <title>Bacterial whole genome sequence for Glaciihabitans sp. CHu50b-6-2.</title>
        <authorList>
            <person name="Jin L."/>
        </authorList>
    </citation>
    <scope>NUCLEOTIDE SEQUENCE [LARGE SCALE GENOMIC DNA]</scope>
    <source>
        <strain evidence="6 7">CHu50b-6-2</strain>
    </source>
</reference>
<dbReference type="RefSeq" id="WP_147784601.1">
    <property type="nucleotide sequence ID" value="NZ_VRMG01000010.1"/>
</dbReference>
<name>A0A5C8UM80_9MICO</name>
<accession>A0A5C8UM80</accession>
<evidence type="ECO:0000256" key="3">
    <source>
        <dbReference type="ARBA" id="ARBA00023125"/>
    </source>
</evidence>
<dbReference type="PRINTS" id="PR00039">
    <property type="entry name" value="HTHLYSR"/>
</dbReference>
<dbReference type="AlphaFoldDB" id="A0A5C8UM80"/>
<keyword evidence="4" id="KW-0804">Transcription</keyword>
<feature type="domain" description="HTH lysR-type" evidence="5">
    <location>
        <begin position="3"/>
        <end position="60"/>
    </location>
</feature>
<evidence type="ECO:0000313" key="6">
    <source>
        <dbReference type="EMBL" id="TXN28931.1"/>
    </source>
</evidence>
<comment type="caution">
    <text evidence="6">The sequence shown here is derived from an EMBL/GenBank/DDBJ whole genome shotgun (WGS) entry which is preliminary data.</text>
</comment>
<dbReference type="GO" id="GO:0032993">
    <property type="term" value="C:protein-DNA complex"/>
    <property type="evidence" value="ECO:0007669"/>
    <property type="project" value="TreeGrafter"/>
</dbReference>
<dbReference type="FunFam" id="1.10.10.10:FF:000001">
    <property type="entry name" value="LysR family transcriptional regulator"/>
    <property type="match status" value="1"/>
</dbReference>
<dbReference type="SUPFAM" id="SSF53850">
    <property type="entry name" value="Periplasmic binding protein-like II"/>
    <property type="match status" value="1"/>
</dbReference>
<dbReference type="InterPro" id="IPR000847">
    <property type="entry name" value="LysR_HTH_N"/>
</dbReference>
<dbReference type="EMBL" id="VRMG01000010">
    <property type="protein sequence ID" value="TXN28931.1"/>
    <property type="molecule type" value="Genomic_DNA"/>
</dbReference>
<dbReference type="GO" id="GO:0003677">
    <property type="term" value="F:DNA binding"/>
    <property type="evidence" value="ECO:0007669"/>
    <property type="project" value="UniProtKB-KW"/>
</dbReference>
<evidence type="ECO:0000256" key="1">
    <source>
        <dbReference type="ARBA" id="ARBA00009437"/>
    </source>
</evidence>
<protein>
    <submittedName>
        <fullName evidence="6">LysR family transcriptional regulator</fullName>
    </submittedName>
</protein>
<evidence type="ECO:0000313" key="7">
    <source>
        <dbReference type="Proteomes" id="UP000321379"/>
    </source>
</evidence>
<dbReference type="PANTHER" id="PTHR30346">
    <property type="entry name" value="TRANSCRIPTIONAL DUAL REGULATOR HCAR-RELATED"/>
    <property type="match status" value="1"/>
</dbReference>
<dbReference type="InterPro" id="IPR036390">
    <property type="entry name" value="WH_DNA-bd_sf"/>
</dbReference>
<proteinExistence type="inferred from homology"/>
<dbReference type="Pfam" id="PF03466">
    <property type="entry name" value="LysR_substrate"/>
    <property type="match status" value="1"/>
</dbReference>
<dbReference type="Gene3D" id="1.10.10.10">
    <property type="entry name" value="Winged helix-like DNA-binding domain superfamily/Winged helix DNA-binding domain"/>
    <property type="match status" value="1"/>
</dbReference>
<dbReference type="Pfam" id="PF00126">
    <property type="entry name" value="HTH_1"/>
    <property type="match status" value="1"/>
</dbReference>
<gene>
    <name evidence="6" type="ORF">FVP33_15525</name>
</gene>
<dbReference type="InterPro" id="IPR036388">
    <property type="entry name" value="WH-like_DNA-bd_sf"/>
</dbReference>
<sequence>MSFNLRQLECFFTVAETLHYGRAAERLFIAQSSVSAHVTQLEVELGERLFARTSRRVSLTTFGAEFLHELKPQYDALVVGYSKFQKVASGVRSLKLAHTPELGHWLFPNLLDLIDQLAVERRPAWRPRLMHTHDQIEGIVNGAVDLGLCWEASVPNGVENLVIARSPFVAVLRQDDPLAQKARLRLSDLRERHLLVSPRPNNSFLDAKLQKAMVQAGLTSSALEEVAGYDEIGIHVRTSRAVGVHPAPVASISRTPGVCFRLLAEDDLWVNVCVISAPRDNDEQRAEMIELLRVAAEAATEQNRLSLSETLS</sequence>
<keyword evidence="7" id="KW-1185">Reference proteome</keyword>
<evidence type="ECO:0000256" key="2">
    <source>
        <dbReference type="ARBA" id="ARBA00023015"/>
    </source>
</evidence>
<keyword evidence="3" id="KW-0238">DNA-binding</keyword>
<dbReference type="GO" id="GO:0003700">
    <property type="term" value="F:DNA-binding transcription factor activity"/>
    <property type="evidence" value="ECO:0007669"/>
    <property type="project" value="InterPro"/>
</dbReference>
<dbReference type="InterPro" id="IPR005119">
    <property type="entry name" value="LysR_subst-bd"/>
</dbReference>
<evidence type="ECO:0000259" key="5">
    <source>
        <dbReference type="PROSITE" id="PS50931"/>
    </source>
</evidence>
<comment type="similarity">
    <text evidence="1">Belongs to the LysR transcriptional regulatory family.</text>
</comment>
<keyword evidence="2" id="KW-0805">Transcription regulation</keyword>
<dbReference type="SUPFAM" id="SSF46785">
    <property type="entry name" value="Winged helix' DNA-binding domain"/>
    <property type="match status" value="1"/>
</dbReference>
<dbReference type="Proteomes" id="UP000321379">
    <property type="component" value="Unassembled WGS sequence"/>
</dbReference>
<dbReference type="Gene3D" id="3.40.190.10">
    <property type="entry name" value="Periplasmic binding protein-like II"/>
    <property type="match status" value="2"/>
</dbReference>
<dbReference type="PROSITE" id="PS50931">
    <property type="entry name" value="HTH_LYSR"/>
    <property type="match status" value="1"/>
</dbReference>
<organism evidence="6 7">
    <name type="scientific">Lacisediminihabitans profunda</name>
    <dbReference type="NCBI Taxonomy" id="2594790"/>
    <lineage>
        <taxon>Bacteria</taxon>
        <taxon>Bacillati</taxon>
        <taxon>Actinomycetota</taxon>
        <taxon>Actinomycetes</taxon>
        <taxon>Micrococcales</taxon>
        <taxon>Microbacteriaceae</taxon>
        <taxon>Lacisediminihabitans</taxon>
    </lineage>
</organism>
<dbReference type="PANTHER" id="PTHR30346:SF28">
    <property type="entry name" value="HTH-TYPE TRANSCRIPTIONAL REGULATOR CYNR"/>
    <property type="match status" value="1"/>
</dbReference>
<evidence type="ECO:0000256" key="4">
    <source>
        <dbReference type="ARBA" id="ARBA00023163"/>
    </source>
</evidence>